<dbReference type="NCBIfam" id="TIGR00229">
    <property type="entry name" value="sensory_box"/>
    <property type="match status" value="1"/>
</dbReference>
<dbReference type="SUPFAM" id="SSF55073">
    <property type="entry name" value="Nucleotide cyclase"/>
    <property type="match status" value="1"/>
</dbReference>
<dbReference type="CDD" id="cd01949">
    <property type="entry name" value="GGDEF"/>
    <property type="match status" value="1"/>
</dbReference>
<evidence type="ECO:0000256" key="1">
    <source>
        <dbReference type="SAM" id="Coils"/>
    </source>
</evidence>
<proteinExistence type="predicted"/>
<feature type="coiled-coil region" evidence="1">
    <location>
        <begin position="139"/>
        <end position="169"/>
    </location>
</feature>
<dbReference type="InterPro" id="IPR013656">
    <property type="entry name" value="PAS_4"/>
</dbReference>
<gene>
    <name evidence="4" type="ORF">SAMN05446037_101432</name>
</gene>
<dbReference type="InterPro" id="IPR035965">
    <property type="entry name" value="PAS-like_dom_sf"/>
</dbReference>
<dbReference type="AlphaFoldDB" id="A0A239FWA4"/>
<dbReference type="EMBL" id="FZOJ01000014">
    <property type="protein sequence ID" value="SNS60104.1"/>
    <property type="molecule type" value="Genomic_DNA"/>
</dbReference>
<dbReference type="SMART" id="SM00267">
    <property type="entry name" value="GGDEF"/>
    <property type="match status" value="1"/>
</dbReference>
<dbReference type="Proteomes" id="UP000198304">
    <property type="component" value="Unassembled WGS sequence"/>
</dbReference>
<dbReference type="PROSITE" id="PS50113">
    <property type="entry name" value="PAC"/>
    <property type="match status" value="1"/>
</dbReference>
<dbReference type="InterPro" id="IPR043128">
    <property type="entry name" value="Rev_trsase/Diguanyl_cyclase"/>
</dbReference>
<dbReference type="Pfam" id="PF08448">
    <property type="entry name" value="PAS_4"/>
    <property type="match status" value="1"/>
</dbReference>
<dbReference type="InterPro" id="IPR000700">
    <property type="entry name" value="PAS-assoc_C"/>
</dbReference>
<evidence type="ECO:0000259" key="2">
    <source>
        <dbReference type="PROSITE" id="PS50113"/>
    </source>
</evidence>
<evidence type="ECO:0000313" key="5">
    <source>
        <dbReference type="Proteomes" id="UP000198304"/>
    </source>
</evidence>
<dbReference type="PANTHER" id="PTHR45138:SF9">
    <property type="entry name" value="DIGUANYLATE CYCLASE DGCM-RELATED"/>
    <property type="match status" value="1"/>
</dbReference>
<dbReference type="FunFam" id="3.30.70.270:FF:000001">
    <property type="entry name" value="Diguanylate cyclase domain protein"/>
    <property type="match status" value="1"/>
</dbReference>
<name>A0A239FWA4_9FIRM</name>
<keyword evidence="5" id="KW-1185">Reference proteome</keyword>
<sequence>MKKDYQEQITTNDIFHMNESELNEVLIINTIMNNSQDTIYFKDRDSSFILSNKAHALLFGIEDPLEVIGKNDYDYFPEYFANNASKDEEKIMATGEPIVGRVEKLVKPDGSTIWLSASKYPLYDSEGKVIGTWGTSRDITSLKKAEEELVQLNAQLEEANRQLRVLSAIDCLSGLYNHRHFFEELQKAFDLYKRQKEKGIINAFSIILFDIDNFKIINDTYGHLTGDLVIRHIGQMITTNTRSTDSCFRYGGDEFAILLPDTSIDEARIVAEKIRKTIEGTSISAQHTELKITISLGVSSFDEAANVNNLFQNADKNLYCSKNEGKNKVTS</sequence>
<dbReference type="Pfam" id="PF00990">
    <property type="entry name" value="GGDEF"/>
    <property type="match status" value="1"/>
</dbReference>
<dbReference type="Gene3D" id="3.30.450.20">
    <property type="entry name" value="PAS domain"/>
    <property type="match status" value="1"/>
</dbReference>
<feature type="domain" description="GGDEF" evidence="3">
    <location>
        <begin position="202"/>
        <end position="331"/>
    </location>
</feature>
<dbReference type="InterPro" id="IPR000160">
    <property type="entry name" value="GGDEF_dom"/>
</dbReference>
<reference evidence="4 5" key="1">
    <citation type="submission" date="2017-06" db="EMBL/GenBank/DDBJ databases">
        <authorList>
            <person name="Kim H.J."/>
            <person name="Triplett B.A."/>
        </authorList>
    </citation>
    <scope>NUCLEOTIDE SEQUENCE [LARGE SCALE GENOMIC DNA]</scope>
    <source>
        <strain evidence="4 5">SCA</strain>
    </source>
</reference>
<dbReference type="OrthoDB" id="9805474at2"/>
<protein>
    <submittedName>
        <fullName evidence="4">PAS domain S-box-containing protein/diguanylate cyclase (GGDEF) domain-containing protein</fullName>
    </submittedName>
</protein>
<dbReference type="InterPro" id="IPR029787">
    <property type="entry name" value="Nucleotide_cyclase"/>
</dbReference>
<dbReference type="Gene3D" id="3.30.70.270">
    <property type="match status" value="1"/>
</dbReference>
<accession>A0A239FWA4</accession>
<feature type="domain" description="PAC" evidence="2">
    <location>
        <begin position="99"/>
        <end position="151"/>
    </location>
</feature>
<dbReference type="InterPro" id="IPR000014">
    <property type="entry name" value="PAS"/>
</dbReference>
<dbReference type="GO" id="GO:0052621">
    <property type="term" value="F:diguanylate cyclase activity"/>
    <property type="evidence" value="ECO:0007669"/>
    <property type="project" value="TreeGrafter"/>
</dbReference>
<dbReference type="InterPro" id="IPR050469">
    <property type="entry name" value="Diguanylate_Cyclase"/>
</dbReference>
<keyword evidence="1" id="KW-0175">Coiled coil</keyword>
<dbReference type="PANTHER" id="PTHR45138">
    <property type="entry name" value="REGULATORY COMPONENTS OF SENSORY TRANSDUCTION SYSTEM"/>
    <property type="match status" value="1"/>
</dbReference>
<organism evidence="4 5">
    <name type="scientific">Anaerovirgula multivorans</name>
    <dbReference type="NCBI Taxonomy" id="312168"/>
    <lineage>
        <taxon>Bacteria</taxon>
        <taxon>Bacillati</taxon>
        <taxon>Bacillota</taxon>
        <taxon>Clostridia</taxon>
        <taxon>Peptostreptococcales</taxon>
        <taxon>Natronincolaceae</taxon>
        <taxon>Anaerovirgula</taxon>
    </lineage>
</organism>
<dbReference type="SUPFAM" id="SSF55785">
    <property type="entry name" value="PYP-like sensor domain (PAS domain)"/>
    <property type="match status" value="1"/>
</dbReference>
<evidence type="ECO:0000313" key="4">
    <source>
        <dbReference type="EMBL" id="SNS60104.1"/>
    </source>
</evidence>
<dbReference type="CDD" id="cd00130">
    <property type="entry name" value="PAS"/>
    <property type="match status" value="1"/>
</dbReference>
<dbReference type="PROSITE" id="PS50887">
    <property type="entry name" value="GGDEF"/>
    <property type="match status" value="1"/>
</dbReference>
<dbReference type="RefSeq" id="WP_089283586.1">
    <property type="nucleotide sequence ID" value="NZ_FZOJ01000014.1"/>
</dbReference>
<dbReference type="NCBIfam" id="TIGR00254">
    <property type="entry name" value="GGDEF"/>
    <property type="match status" value="1"/>
</dbReference>
<evidence type="ECO:0000259" key="3">
    <source>
        <dbReference type="PROSITE" id="PS50887"/>
    </source>
</evidence>